<dbReference type="InParanoid" id="A0A2T3A1W4"/>
<evidence type="ECO:0000313" key="3">
    <source>
        <dbReference type="Proteomes" id="UP000241462"/>
    </source>
</evidence>
<keyword evidence="3" id="KW-1185">Reference proteome</keyword>
<gene>
    <name evidence="2" type="ORF">BD289DRAFT_439226</name>
</gene>
<accession>A0A2T3A1W4</accession>
<dbReference type="AlphaFoldDB" id="A0A2T3A1W4"/>
<feature type="region of interest" description="Disordered" evidence="1">
    <location>
        <begin position="18"/>
        <end position="55"/>
    </location>
</feature>
<evidence type="ECO:0000256" key="1">
    <source>
        <dbReference type="SAM" id="MobiDB-lite"/>
    </source>
</evidence>
<dbReference type="EMBL" id="KZ678505">
    <property type="protein sequence ID" value="PSR81354.1"/>
    <property type="molecule type" value="Genomic_DNA"/>
</dbReference>
<organism evidence="2 3">
    <name type="scientific">Coniella lustricola</name>
    <dbReference type="NCBI Taxonomy" id="2025994"/>
    <lineage>
        <taxon>Eukaryota</taxon>
        <taxon>Fungi</taxon>
        <taxon>Dikarya</taxon>
        <taxon>Ascomycota</taxon>
        <taxon>Pezizomycotina</taxon>
        <taxon>Sordariomycetes</taxon>
        <taxon>Sordariomycetidae</taxon>
        <taxon>Diaporthales</taxon>
        <taxon>Schizoparmaceae</taxon>
        <taxon>Coniella</taxon>
    </lineage>
</organism>
<reference evidence="2 3" key="1">
    <citation type="journal article" date="2018" name="Mycol. Prog.">
        <title>Coniella lustricola, a new species from submerged detritus.</title>
        <authorList>
            <person name="Raudabaugh D.B."/>
            <person name="Iturriaga T."/>
            <person name="Carver A."/>
            <person name="Mondo S."/>
            <person name="Pangilinan J."/>
            <person name="Lipzen A."/>
            <person name="He G."/>
            <person name="Amirebrahimi M."/>
            <person name="Grigoriev I.V."/>
            <person name="Miller A.N."/>
        </authorList>
    </citation>
    <scope>NUCLEOTIDE SEQUENCE [LARGE SCALE GENOMIC DNA]</scope>
    <source>
        <strain evidence="2 3">B22-T-1</strain>
    </source>
</reference>
<proteinExistence type="predicted"/>
<sequence length="55" mass="5578">MSEPCAWAVSGLGAPDSVFISRPSLDKSASGIVGGEDGDEMSTTPVGKPPRPSMD</sequence>
<evidence type="ECO:0000313" key="2">
    <source>
        <dbReference type="EMBL" id="PSR81354.1"/>
    </source>
</evidence>
<name>A0A2T3A1W4_9PEZI</name>
<dbReference type="Proteomes" id="UP000241462">
    <property type="component" value="Unassembled WGS sequence"/>
</dbReference>
<protein>
    <submittedName>
        <fullName evidence="2">Uncharacterized protein</fullName>
    </submittedName>
</protein>